<evidence type="ECO:0000313" key="4">
    <source>
        <dbReference type="EMBL" id="MBB4102350.1"/>
    </source>
</evidence>
<keyword evidence="5" id="KW-1185">Reference proteome</keyword>
<evidence type="ECO:0000313" key="5">
    <source>
        <dbReference type="Proteomes" id="UP000584824"/>
    </source>
</evidence>
<dbReference type="Proteomes" id="UP000584824">
    <property type="component" value="Unassembled WGS sequence"/>
</dbReference>
<comment type="caution">
    <text evidence="4">The sequence shown here is derived from an EMBL/GenBank/DDBJ whole genome shotgun (WGS) entry which is preliminary data.</text>
</comment>
<dbReference type="InterPro" id="IPR005631">
    <property type="entry name" value="SDH"/>
</dbReference>
<dbReference type="SUPFAM" id="SSF109910">
    <property type="entry name" value="YgfY-like"/>
    <property type="match status" value="1"/>
</dbReference>
<dbReference type="InterPro" id="IPR036714">
    <property type="entry name" value="SDH_sf"/>
</dbReference>
<comment type="similarity">
    <text evidence="1">Belongs to the SdhE FAD assembly factor family.</text>
</comment>
<evidence type="ECO:0000256" key="3">
    <source>
        <dbReference type="ARBA" id="ARBA00023186"/>
    </source>
</evidence>
<protein>
    <recommendedName>
        <fullName evidence="2">FAD assembly factor SdhE</fullName>
    </recommendedName>
</protein>
<dbReference type="Gene3D" id="1.10.150.250">
    <property type="entry name" value="Flavinator of succinate dehydrogenase"/>
    <property type="match status" value="1"/>
</dbReference>
<dbReference type="GO" id="GO:0006099">
    <property type="term" value="P:tricarboxylic acid cycle"/>
    <property type="evidence" value="ECO:0007669"/>
    <property type="project" value="TreeGrafter"/>
</dbReference>
<dbReference type="RefSeq" id="WP_183789832.1">
    <property type="nucleotide sequence ID" value="NZ_JACIDU010000003.1"/>
</dbReference>
<dbReference type="PANTHER" id="PTHR12469">
    <property type="entry name" value="PROTEIN EMI5 HOMOLOG, MITOCHONDRIAL"/>
    <property type="match status" value="1"/>
</dbReference>
<dbReference type="AlphaFoldDB" id="A0A7W6K1G5"/>
<accession>A0A7W6K1G5</accession>
<keyword evidence="3" id="KW-0143">Chaperone</keyword>
<reference evidence="4 5" key="1">
    <citation type="submission" date="2020-08" db="EMBL/GenBank/DDBJ databases">
        <title>Genomic Encyclopedia of Type Strains, Phase IV (KMG-IV): sequencing the most valuable type-strain genomes for metagenomic binning, comparative biology and taxonomic classification.</title>
        <authorList>
            <person name="Goeker M."/>
        </authorList>
    </citation>
    <scope>NUCLEOTIDE SEQUENCE [LARGE SCALE GENOMIC DNA]</scope>
    <source>
        <strain evidence="4 5">DSM 26385</strain>
    </source>
</reference>
<sequence length="104" mass="12107">MTGLTRTSADLDERRRRILYRCWHRGIREMDLILGQFAEKEISGFDEAELDALEHVMREEDQDLISWINGSRAVPEHMDTPMFQRIAATRPDFDPVTMDNIGAK</sequence>
<dbReference type="PANTHER" id="PTHR12469:SF2">
    <property type="entry name" value="SUCCINATE DEHYDROGENASE ASSEMBLY FACTOR 2, MITOCHONDRIAL"/>
    <property type="match status" value="1"/>
</dbReference>
<evidence type="ECO:0000256" key="2">
    <source>
        <dbReference type="ARBA" id="ARBA00019418"/>
    </source>
</evidence>
<dbReference type="Pfam" id="PF03937">
    <property type="entry name" value="Sdh5"/>
    <property type="match status" value="1"/>
</dbReference>
<name>A0A7W6K1G5_9HYPH</name>
<dbReference type="EMBL" id="JACIDU010000003">
    <property type="protein sequence ID" value="MBB4102350.1"/>
    <property type="molecule type" value="Genomic_DNA"/>
</dbReference>
<proteinExistence type="inferred from homology"/>
<gene>
    <name evidence="4" type="ORF">GGQ66_000885</name>
</gene>
<organism evidence="4 5">
    <name type="scientific">Allorhizobium borbori</name>
    <dbReference type="NCBI Taxonomy" id="485907"/>
    <lineage>
        <taxon>Bacteria</taxon>
        <taxon>Pseudomonadati</taxon>
        <taxon>Pseudomonadota</taxon>
        <taxon>Alphaproteobacteria</taxon>
        <taxon>Hyphomicrobiales</taxon>
        <taxon>Rhizobiaceae</taxon>
        <taxon>Rhizobium/Agrobacterium group</taxon>
        <taxon>Allorhizobium</taxon>
    </lineage>
</organism>
<evidence type="ECO:0000256" key="1">
    <source>
        <dbReference type="ARBA" id="ARBA00008571"/>
    </source>
</evidence>